<feature type="transmembrane region" description="Helical" evidence="1">
    <location>
        <begin position="6"/>
        <end position="22"/>
    </location>
</feature>
<keyword evidence="1" id="KW-0812">Transmembrane</keyword>
<dbReference type="EMBL" id="VZCC01000106">
    <property type="protein sequence ID" value="MQN85178.1"/>
    <property type="molecule type" value="Genomic_DNA"/>
</dbReference>
<keyword evidence="1" id="KW-1133">Transmembrane helix</keyword>
<sequence length="202" mass="22018">MVAFISIVVLIIVAAIFQVWMNDKERKRKGKEIEEKIASLKDFVQSSSVKGINNTYCFLVDNVHKKVAYVSPTNKTVIPYEQIISVELLEEGKTTSKKSTMRTVGGALIGGVIGGGVGAIVGGLSGASAETKKVSLIQVKIRLRDMNSPSFTITTFNARTMTVEGKPITSNSTEGYIYRQGRSDANRIIDLVSTIIDEIDKL</sequence>
<reference evidence="3" key="1">
    <citation type="submission" date="2019-09" db="EMBL/GenBank/DDBJ databases">
        <title>Distinct polysaccharide growth profiles of human intestinal Prevotella copri isolates.</title>
        <authorList>
            <person name="Fehlner-Peach H."/>
            <person name="Magnabosco C."/>
            <person name="Raghavan V."/>
            <person name="Scher J.U."/>
            <person name="Tett A."/>
            <person name="Cox L.M."/>
            <person name="Gottsegen C."/>
            <person name="Watters A."/>
            <person name="Wiltshire- Gordon J.D."/>
            <person name="Segata N."/>
            <person name="Bonneau R."/>
            <person name="Littman D.R."/>
        </authorList>
    </citation>
    <scope>NUCLEOTIDE SEQUENCE [LARGE SCALE GENOMIC DNA]</scope>
    <source>
        <strain evidence="3">iAA108</strain>
    </source>
</reference>
<proteinExistence type="predicted"/>
<evidence type="ECO:0000313" key="3">
    <source>
        <dbReference type="Proteomes" id="UP000421408"/>
    </source>
</evidence>
<name>A0AA90UZI4_9BACT</name>
<feature type="transmembrane region" description="Helical" evidence="1">
    <location>
        <begin position="103"/>
        <end position="124"/>
    </location>
</feature>
<evidence type="ECO:0000313" key="2">
    <source>
        <dbReference type="EMBL" id="MQN85178.1"/>
    </source>
</evidence>
<dbReference type="AlphaFoldDB" id="A0AA90UZI4"/>
<accession>A0AA90UZI4</accession>
<gene>
    <name evidence="2" type="ORF">F7D74_14595</name>
</gene>
<evidence type="ECO:0000256" key="1">
    <source>
        <dbReference type="SAM" id="Phobius"/>
    </source>
</evidence>
<dbReference type="Proteomes" id="UP000421408">
    <property type="component" value="Unassembled WGS sequence"/>
</dbReference>
<keyword evidence="1" id="KW-0472">Membrane</keyword>
<comment type="caution">
    <text evidence="2">The sequence shown here is derived from an EMBL/GenBank/DDBJ whole genome shotgun (WGS) entry which is preliminary data.</text>
</comment>
<protein>
    <submittedName>
        <fullName evidence="2">Uncharacterized protein</fullName>
    </submittedName>
</protein>
<dbReference type="RefSeq" id="WP_153119612.1">
    <property type="nucleotide sequence ID" value="NZ_JAHRGJ010000006.1"/>
</dbReference>
<organism evidence="2 3">
    <name type="scientific">Segatella copri</name>
    <dbReference type="NCBI Taxonomy" id="165179"/>
    <lineage>
        <taxon>Bacteria</taxon>
        <taxon>Pseudomonadati</taxon>
        <taxon>Bacteroidota</taxon>
        <taxon>Bacteroidia</taxon>
        <taxon>Bacteroidales</taxon>
        <taxon>Prevotellaceae</taxon>
        <taxon>Segatella</taxon>
    </lineage>
</organism>